<sequence>MAGANVKTFTTANFDAEVLKSEKPVLVDFWAPWCSPCRMVAPVVEELADSYVGKMVIGKVDVDENGPIAGQYGVMSIPTLAIFKGGKLVDKIVGFRGKPDLVKMIEAQL</sequence>
<dbReference type="PANTHER" id="PTHR45663">
    <property type="entry name" value="GEO12009P1"/>
    <property type="match status" value="1"/>
</dbReference>
<keyword evidence="4" id="KW-0249">Electron transport</keyword>
<evidence type="ECO:0000256" key="7">
    <source>
        <dbReference type="NCBIfam" id="TIGR01068"/>
    </source>
</evidence>
<feature type="disulfide bond" description="Redox-active" evidence="10">
    <location>
        <begin position="34"/>
        <end position="37"/>
    </location>
</feature>
<evidence type="ECO:0000256" key="6">
    <source>
        <dbReference type="ARBA" id="ARBA00023284"/>
    </source>
</evidence>
<proteinExistence type="inferred from homology"/>
<feature type="site" description="Contributes to redox potential value" evidence="9">
    <location>
        <position position="36"/>
    </location>
</feature>
<dbReference type="Pfam" id="PF00085">
    <property type="entry name" value="Thioredoxin"/>
    <property type="match status" value="1"/>
</dbReference>
<dbReference type="PROSITE" id="PS51352">
    <property type="entry name" value="THIOREDOXIN_2"/>
    <property type="match status" value="1"/>
</dbReference>
<keyword evidence="13" id="KW-1185">Reference proteome</keyword>
<evidence type="ECO:0000256" key="10">
    <source>
        <dbReference type="PIRSR" id="PIRSR000077-4"/>
    </source>
</evidence>
<dbReference type="PATRIC" id="fig|476652.3.peg.1917"/>
<evidence type="ECO:0000259" key="11">
    <source>
        <dbReference type="PROSITE" id="PS51352"/>
    </source>
</evidence>
<feature type="active site" description="Nucleophile" evidence="9">
    <location>
        <position position="34"/>
    </location>
</feature>
<evidence type="ECO:0000256" key="3">
    <source>
        <dbReference type="ARBA" id="ARBA00022448"/>
    </source>
</evidence>
<evidence type="ECO:0000256" key="1">
    <source>
        <dbReference type="ARBA" id="ARBA00008987"/>
    </source>
</evidence>
<evidence type="ECO:0000256" key="8">
    <source>
        <dbReference type="PIRNR" id="PIRNR000077"/>
    </source>
</evidence>
<dbReference type="GO" id="GO:0015035">
    <property type="term" value="F:protein-disulfide reductase activity"/>
    <property type="evidence" value="ECO:0007669"/>
    <property type="project" value="UniProtKB-UniRule"/>
</dbReference>
<dbReference type="RefSeq" id="WP_047809704.1">
    <property type="nucleotide sequence ID" value="NZ_LDZY01000005.1"/>
</dbReference>
<dbReference type="PRINTS" id="PR00421">
    <property type="entry name" value="THIOREDOXIN"/>
</dbReference>
<feature type="site" description="Contributes to redox potential value" evidence="9">
    <location>
        <position position="35"/>
    </location>
</feature>
<comment type="caution">
    <text evidence="12">The sequence shown here is derived from an EMBL/GenBank/DDBJ whole genome shotgun (WGS) entry which is preliminary data.</text>
</comment>
<dbReference type="InterPro" id="IPR013766">
    <property type="entry name" value="Thioredoxin_domain"/>
</dbReference>
<feature type="active site" description="Nucleophile" evidence="9">
    <location>
        <position position="37"/>
    </location>
</feature>
<organism evidence="12 13">
    <name type="scientific">Desulfosporosinus acididurans</name>
    <dbReference type="NCBI Taxonomy" id="476652"/>
    <lineage>
        <taxon>Bacteria</taxon>
        <taxon>Bacillati</taxon>
        <taxon>Bacillota</taxon>
        <taxon>Clostridia</taxon>
        <taxon>Eubacteriales</taxon>
        <taxon>Desulfitobacteriaceae</taxon>
        <taxon>Desulfosporosinus</taxon>
    </lineage>
</organism>
<evidence type="ECO:0000256" key="5">
    <source>
        <dbReference type="ARBA" id="ARBA00023157"/>
    </source>
</evidence>
<dbReference type="AlphaFoldDB" id="A0A0J1FSJ9"/>
<keyword evidence="3" id="KW-0813">Transport</keyword>
<feature type="site" description="Deprotonates C-terminal active site Cys" evidence="9">
    <location>
        <position position="28"/>
    </location>
</feature>
<evidence type="ECO:0000313" key="13">
    <source>
        <dbReference type="Proteomes" id="UP000036356"/>
    </source>
</evidence>
<keyword evidence="6 10" id="KW-0676">Redox-active center</keyword>
<reference evidence="12 13" key="1">
    <citation type="submission" date="2015-06" db="EMBL/GenBank/DDBJ databases">
        <title>Draft genome of the moderately acidophilic sulfate reducer Candidatus Desulfosporosinus acididurans strain M1.</title>
        <authorList>
            <person name="Poehlein A."/>
            <person name="Petzsch P."/>
            <person name="Johnson B.D."/>
            <person name="Schloemann M."/>
            <person name="Daniel R."/>
            <person name="Muehling M."/>
        </authorList>
    </citation>
    <scope>NUCLEOTIDE SEQUENCE [LARGE SCALE GENOMIC DNA]</scope>
    <source>
        <strain evidence="12 13">M1</strain>
    </source>
</reference>
<dbReference type="STRING" id="476652.DEAC_c18530"/>
<dbReference type="InterPro" id="IPR005746">
    <property type="entry name" value="Thioredoxin"/>
</dbReference>
<gene>
    <name evidence="12" type="primary">trxA_2</name>
    <name evidence="12" type="ORF">DEAC_c18530</name>
</gene>
<dbReference type="GO" id="GO:0005829">
    <property type="term" value="C:cytosol"/>
    <property type="evidence" value="ECO:0007669"/>
    <property type="project" value="TreeGrafter"/>
</dbReference>
<feature type="domain" description="Thioredoxin" evidence="11">
    <location>
        <begin position="1"/>
        <end position="109"/>
    </location>
</feature>
<evidence type="ECO:0000313" key="12">
    <source>
        <dbReference type="EMBL" id="KLU66454.1"/>
    </source>
</evidence>
<dbReference type="GO" id="GO:0045454">
    <property type="term" value="P:cell redox homeostasis"/>
    <property type="evidence" value="ECO:0007669"/>
    <property type="project" value="TreeGrafter"/>
</dbReference>
<dbReference type="EMBL" id="LDZY01000005">
    <property type="protein sequence ID" value="KLU66454.1"/>
    <property type="molecule type" value="Genomic_DNA"/>
</dbReference>
<comment type="similarity">
    <text evidence="1 8">Belongs to the thioredoxin family.</text>
</comment>
<dbReference type="Proteomes" id="UP000036356">
    <property type="component" value="Unassembled WGS sequence"/>
</dbReference>
<evidence type="ECO:0000256" key="9">
    <source>
        <dbReference type="PIRSR" id="PIRSR000077-1"/>
    </source>
</evidence>
<name>A0A0J1FSJ9_9FIRM</name>
<protein>
    <recommendedName>
        <fullName evidence="2 7">Thioredoxin</fullName>
    </recommendedName>
</protein>
<dbReference type="SUPFAM" id="SSF52833">
    <property type="entry name" value="Thioredoxin-like"/>
    <property type="match status" value="1"/>
</dbReference>
<keyword evidence="5 10" id="KW-1015">Disulfide bond</keyword>
<accession>A0A0J1FSJ9</accession>
<dbReference type="CDD" id="cd02947">
    <property type="entry name" value="TRX_family"/>
    <property type="match status" value="1"/>
</dbReference>
<evidence type="ECO:0000256" key="2">
    <source>
        <dbReference type="ARBA" id="ARBA00020570"/>
    </source>
</evidence>
<dbReference type="InterPro" id="IPR036249">
    <property type="entry name" value="Thioredoxin-like_sf"/>
</dbReference>
<dbReference type="Gene3D" id="3.40.30.10">
    <property type="entry name" value="Glutaredoxin"/>
    <property type="match status" value="1"/>
</dbReference>
<dbReference type="FunFam" id="3.40.30.10:FF:000001">
    <property type="entry name" value="Thioredoxin"/>
    <property type="match status" value="1"/>
</dbReference>
<dbReference type="PANTHER" id="PTHR45663:SF11">
    <property type="entry name" value="GEO12009P1"/>
    <property type="match status" value="1"/>
</dbReference>
<evidence type="ECO:0000256" key="4">
    <source>
        <dbReference type="ARBA" id="ARBA00022982"/>
    </source>
</evidence>
<dbReference type="PIRSF" id="PIRSF000077">
    <property type="entry name" value="Thioredoxin"/>
    <property type="match status" value="1"/>
</dbReference>
<dbReference type="NCBIfam" id="TIGR01068">
    <property type="entry name" value="thioredoxin"/>
    <property type="match status" value="1"/>
</dbReference>